<name>K4QXX4_STRDJ</name>
<feature type="transmembrane region" description="Helical" evidence="1">
    <location>
        <begin position="12"/>
        <end position="33"/>
    </location>
</feature>
<dbReference type="EMBL" id="HE971709">
    <property type="protein sequence ID" value="CCK25903.1"/>
    <property type="molecule type" value="Genomic_DNA"/>
</dbReference>
<dbReference type="eggNOG" id="ENOG5031R5E">
    <property type="taxonomic scope" value="Bacteria"/>
</dbReference>
<evidence type="ECO:0000256" key="1">
    <source>
        <dbReference type="SAM" id="Phobius"/>
    </source>
</evidence>
<proteinExistence type="predicted"/>
<keyword evidence="1" id="KW-0812">Transmembrane</keyword>
<protein>
    <submittedName>
        <fullName evidence="2">Putative secreted protein</fullName>
    </submittedName>
</protein>
<keyword evidence="3" id="KW-1185">Reference proteome</keyword>
<evidence type="ECO:0000313" key="2">
    <source>
        <dbReference type="EMBL" id="CCK25903.1"/>
    </source>
</evidence>
<accession>K4QXX4</accession>
<dbReference type="RefSeq" id="WP_015656298.1">
    <property type="nucleotide sequence ID" value="NC_020504.1"/>
</dbReference>
<gene>
    <name evidence="2" type="ORF">BN159_1524</name>
</gene>
<evidence type="ECO:0000313" key="3">
    <source>
        <dbReference type="Proteomes" id="UP000008043"/>
    </source>
</evidence>
<dbReference type="KEGG" id="sdv:BN159_1524"/>
<organism evidence="2 3">
    <name type="scientific">Streptomyces davaonensis (strain DSM 101723 / JCM 4913 / KCC S-0913 / 768)</name>
    <dbReference type="NCBI Taxonomy" id="1214101"/>
    <lineage>
        <taxon>Bacteria</taxon>
        <taxon>Bacillati</taxon>
        <taxon>Actinomycetota</taxon>
        <taxon>Actinomycetes</taxon>
        <taxon>Kitasatosporales</taxon>
        <taxon>Streptomycetaceae</taxon>
        <taxon>Streptomyces</taxon>
    </lineage>
</organism>
<sequence length="168" mass="17762">MSGGGARPSRRATVTGALVGALIGAVLGLVGLARLGAPWWAALAVLAVAAGGASTGVAIGRRRDVRDAALEPGETVLGTYTVRPPYTEHTPPDLQQGPQYQVRVTTLSIQLWERSALVWRHPWPELRVVADGPRVRLHRGDDEAGTLLLEQPGAAHEVLAAARRHGAR</sequence>
<dbReference type="HOGENOM" id="CLU_1659756_0_0_11"/>
<dbReference type="AlphaFoldDB" id="K4QXX4"/>
<dbReference type="PATRIC" id="fig|1214101.3.peg.1544"/>
<keyword evidence="1" id="KW-0472">Membrane</keyword>
<dbReference type="Proteomes" id="UP000008043">
    <property type="component" value="Chromosome"/>
</dbReference>
<keyword evidence="1" id="KW-1133">Transmembrane helix</keyword>
<feature type="transmembrane region" description="Helical" evidence="1">
    <location>
        <begin position="39"/>
        <end position="59"/>
    </location>
</feature>
<reference evidence="2 3" key="1">
    <citation type="journal article" date="2012" name="J. Bacteriol.">
        <title>Genome sequence of the bacterium Streptomyces davawensis JCM 4913 and heterologous production of the unique antibiotic roseoflavin.</title>
        <authorList>
            <person name="Jankowitsch F."/>
            <person name="Schwarz J."/>
            <person name="Ruckert C."/>
            <person name="Gust B."/>
            <person name="Szczepanowski R."/>
            <person name="Blom J."/>
            <person name="Pelzer S."/>
            <person name="Kalinowski J."/>
            <person name="Mack M."/>
        </authorList>
    </citation>
    <scope>NUCLEOTIDE SEQUENCE [LARGE SCALE GENOMIC DNA]</scope>
    <source>
        <strain evidence="3">DSM 101723 / JCM 4913 / KCC S-0913 / 768</strain>
    </source>
</reference>